<dbReference type="RefSeq" id="WP_044219126.1">
    <property type="nucleotide sequence ID" value="NZ_JRYR02000001.1"/>
</dbReference>
<accession>A0A1S1YY28</accession>
<dbReference type="PROSITE" id="PS51257">
    <property type="entry name" value="PROKAR_LIPOPROTEIN"/>
    <property type="match status" value="1"/>
</dbReference>
<evidence type="ECO:0000313" key="2">
    <source>
        <dbReference type="Proteomes" id="UP000179797"/>
    </source>
</evidence>
<reference evidence="1 2" key="1">
    <citation type="journal article" date="2012" name="Int. J. Syst. Evol. Microbiol.">
        <title>Flammeovirga pacifica sp. nov., isolated from deep-sea sediment.</title>
        <authorList>
            <person name="Xu H."/>
            <person name="Fu Y."/>
            <person name="Yang N."/>
            <person name="Ding Z."/>
            <person name="Lai Q."/>
            <person name="Zeng R."/>
        </authorList>
    </citation>
    <scope>NUCLEOTIDE SEQUENCE [LARGE SCALE GENOMIC DNA]</scope>
    <source>
        <strain evidence="2">DSM 24597 / LMG 26175 / WPAGA1</strain>
    </source>
</reference>
<evidence type="ECO:0000313" key="1">
    <source>
        <dbReference type="EMBL" id="OHX65890.1"/>
    </source>
</evidence>
<organism evidence="1 2">
    <name type="scientific">Flammeovirga pacifica</name>
    <dbReference type="NCBI Taxonomy" id="915059"/>
    <lineage>
        <taxon>Bacteria</taxon>
        <taxon>Pseudomonadati</taxon>
        <taxon>Bacteroidota</taxon>
        <taxon>Cytophagia</taxon>
        <taxon>Cytophagales</taxon>
        <taxon>Flammeovirgaceae</taxon>
        <taxon>Flammeovirga</taxon>
    </lineage>
</organism>
<comment type="caution">
    <text evidence="1">The sequence shown here is derived from an EMBL/GenBank/DDBJ whole genome shotgun (WGS) entry which is preliminary data.</text>
</comment>
<keyword evidence="2" id="KW-1185">Reference proteome</keyword>
<proteinExistence type="predicted"/>
<dbReference type="AlphaFoldDB" id="A0A1S1YY28"/>
<protein>
    <submittedName>
        <fullName evidence="1">Uncharacterized protein</fullName>
    </submittedName>
</protein>
<dbReference type="EMBL" id="JRYR02000001">
    <property type="protein sequence ID" value="OHX65890.1"/>
    <property type="molecule type" value="Genomic_DNA"/>
</dbReference>
<gene>
    <name evidence="1" type="ORF">NH26_05745</name>
</gene>
<name>A0A1S1YY28_FLAPC</name>
<sequence>MWGIKKKNTSKIIFLLFLLSGCESKVFQEQYCYKLKVYDREEFVKCNLHRTDDFSQIEYEYENRRIFQKDKFLIKEKYVYKMLDWDSTKIFFDPHLEFSDINDSEREKLYKTRKFELKYLPLTKGESIIYQHPFNEYIIHQEVIKNTLLTEYQGNLEGVFYDKIYKYEQVVTFIGDHGNEVKYYNFYDENFVLIKKIDSKRKFILNRIVSCN</sequence>
<dbReference type="Proteomes" id="UP000179797">
    <property type="component" value="Unassembled WGS sequence"/>
</dbReference>